<accession>A0ABD2YVX0</accession>
<proteinExistence type="predicted"/>
<sequence>MDVQNPRNAELGFDIPLSNRLDKPIMDDQVLVLQLQEGQFGKELQASYDSRRVEHPTQENKAQHNEDATQTAHENIEDQATQEVGQDDNGFDATFDYIMQHRESISTPQENPPLQDQEKVGLDRKKTEDNVDMVRMVHFDKRKRKCR</sequence>
<name>A0ABD2YVX0_9GENT</name>
<keyword evidence="3" id="KW-1185">Reference proteome</keyword>
<dbReference type="AlphaFoldDB" id="A0ABD2YVX0"/>
<protein>
    <submittedName>
        <fullName evidence="2">Uncharacterized protein</fullName>
    </submittedName>
</protein>
<evidence type="ECO:0000313" key="2">
    <source>
        <dbReference type="EMBL" id="KAL3509972.1"/>
    </source>
</evidence>
<feature type="compositionally biased region" description="Polar residues" evidence="1">
    <location>
        <begin position="105"/>
        <end position="114"/>
    </location>
</feature>
<evidence type="ECO:0000256" key="1">
    <source>
        <dbReference type="SAM" id="MobiDB-lite"/>
    </source>
</evidence>
<organism evidence="2 3">
    <name type="scientific">Cinchona calisaya</name>
    <dbReference type="NCBI Taxonomy" id="153742"/>
    <lineage>
        <taxon>Eukaryota</taxon>
        <taxon>Viridiplantae</taxon>
        <taxon>Streptophyta</taxon>
        <taxon>Embryophyta</taxon>
        <taxon>Tracheophyta</taxon>
        <taxon>Spermatophyta</taxon>
        <taxon>Magnoliopsida</taxon>
        <taxon>eudicotyledons</taxon>
        <taxon>Gunneridae</taxon>
        <taxon>Pentapetalae</taxon>
        <taxon>asterids</taxon>
        <taxon>lamiids</taxon>
        <taxon>Gentianales</taxon>
        <taxon>Rubiaceae</taxon>
        <taxon>Cinchonoideae</taxon>
        <taxon>Cinchoneae</taxon>
        <taxon>Cinchona</taxon>
    </lineage>
</organism>
<feature type="compositionally biased region" description="Basic and acidic residues" evidence="1">
    <location>
        <begin position="116"/>
        <end position="129"/>
    </location>
</feature>
<feature type="region of interest" description="Disordered" evidence="1">
    <location>
        <begin position="46"/>
        <end position="129"/>
    </location>
</feature>
<dbReference type="Proteomes" id="UP001630127">
    <property type="component" value="Unassembled WGS sequence"/>
</dbReference>
<evidence type="ECO:0000313" key="3">
    <source>
        <dbReference type="Proteomes" id="UP001630127"/>
    </source>
</evidence>
<reference evidence="2 3" key="1">
    <citation type="submission" date="2024-11" db="EMBL/GenBank/DDBJ databases">
        <title>A near-complete genome assembly of Cinchona calisaya.</title>
        <authorList>
            <person name="Lian D.C."/>
            <person name="Zhao X.W."/>
            <person name="Wei L."/>
        </authorList>
    </citation>
    <scope>NUCLEOTIDE SEQUENCE [LARGE SCALE GENOMIC DNA]</scope>
    <source>
        <tissue evidence="2">Nenye</tissue>
    </source>
</reference>
<dbReference type="EMBL" id="JBJUIK010000012">
    <property type="protein sequence ID" value="KAL3509972.1"/>
    <property type="molecule type" value="Genomic_DNA"/>
</dbReference>
<comment type="caution">
    <text evidence="2">The sequence shown here is derived from an EMBL/GenBank/DDBJ whole genome shotgun (WGS) entry which is preliminary data.</text>
</comment>
<gene>
    <name evidence="2" type="ORF">ACH5RR_029373</name>
</gene>
<feature type="compositionally biased region" description="Polar residues" evidence="1">
    <location>
        <begin position="68"/>
        <end position="84"/>
    </location>
</feature>
<feature type="compositionally biased region" description="Basic and acidic residues" evidence="1">
    <location>
        <begin position="49"/>
        <end position="67"/>
    </location>
</feature>